<evidence type="ECO:0000259" key="4">
    <source>
        <dbReference type="PROSITE" id="PS50042"/>
    </source>
</evidence>
<evidence type="ECO:0000256" key="3">
    <source>
        <dbReference type="ARBA" id="ARBA00023163"/>
    </source>
</evidence>
<dbReference type="AlphaFoldDB" id="A0A418YKM1"/>
<dbReference type="SUPFAM" id="SSF46785">
    <property type="entry name" value="Winged helix' DNA-binding domain"/>
    <property type="match status" value="1"/>
</dbReference>
<dbReference type="SMART" id="SM00100">
    <property type="entry name" value="cNMP"/>
    <property type="match status" value="1"/>
</dbReference>
<dbReference type="PANTHER" id="PTHR24567">
    <property type="entry name" value="CRP FAMILY TRANSCRIPTIONAL REGULATORY PROTEIN"/>
    <property type="match status" value="1"/>
</dbReference>
<dbReference type="Gene3D" id="1.10.10.10">
    <property type="entry name" value="Winged helix-like DNA-binding domain superfamily/Winged helix DNA-binding domain"/>
    <property type="match status" value="1"/>
</dbReference>
<protein>
    <submittedName>
        <fullName evidence="5">Crp/Fnr family transcriptional regulator</fullName>
    </submittedName>
</protein>
<name>A0A418YKM1_9GAMM</name>
<dbReference type="PANTHER" id="PTHR24567:SF74">
    <property type="entry name" value="HTH-TYPE TRANSCRIPTIONAL REGULATOR ARCR"/>
    <property type="match status" value="1"/>
</dbReference>
<evidence type="ECO:0000313" key="6">
    <source>
        <dbReference type="Proteomes" id="UP000283255"/>
    </source>
</evidence>
<sequence>MKAGLAVHEIKQLALPQALGPLLIPQFQVCHVVENTTLYRQGDSCTGLYFVLSGLLSLSVQSANGAHSSINSLGVGSWFGDLGVHDGLPQAHTCLCLETARVAFLPAKNIQLLLQQEHDFAVFMTKIMARRLRTCFNQVATSRLTSLPQQLALQLVSLAVKNSAGVAEVKLSQQNLADLLGVSRFKVQRELKPFIASGWILSRYGTIEILEPNKLLQFADSQDFIYQTSDSCS</sequence>
<dbReference type="GO" id="GO:0003700">
    <property type="term" value="F:DNA-binding transcription factor activity"/>
    <property type="evidence" value="ECO:0007669"/>
    <property type="project" value="TreeGrafter"/>
</dbReference>
<keyword evidence="1" id="KW-0805">Transcription regulation</keyword>
<dbReference type="EMBL" id="QZCH01000001">
    <property type="protein sequence ID" value="RJG51506.1"/>
    <property type="molecule type" value="Genomic_DNA"/>
</dbReference>
<dbReference type="PROSITE" id="PS50042">
    <property type="entry name" value="CNMP_BINDING_3"/>
    <property type="match status" value="1"/>
</dbReference>
<dbReference type="RefSeq" id="WP_119909030.1">
    <property type="nucleotide sequence ID" value="NZ_QZCH01000001.1"/>
</dbReference>
<reference evidence="5 6" key="1">
    <citation type="submission" date="2018-09" db="EMBL/GenBank/DDBJ databases">
        <authorList>
            <person name="Wang F."/>
        </authorList>
    </citation>
    <scope>NUCLEOTIDE SEQUENCE [LARGE SCALE GENOMIC DNA]</scope>
    <source>
        <strain evidence="5 6">PLHSC7-2</strain>
    </source>
</reference>
<dbReference type="Proteomes" id="UP000283255">
    <property type="component" value="Unassembled WGS sequence"/>
</dbReference>
<dbReference type="CDD" id="cd00038">
    <property type="entry name" value="CAP_ED"/>
    <property type="match status" value="1"/>
</dbReference>
<dbReference type="GO" id="GO:0005829">
    <property type="term" value="C:cytosol"/>
    <property type="evidence" value="ECO:0007669"/>
    <property type="project" value="TreeGrafter"/>
</dbReference>
<dbReference type="InterPro" id="IPR036390">
    <property type="entry name" value="WH_DNA-bd_sf"/>
</dbReference>
<dbReference type="SUPFAM" id="SSF51206">
    <property type="entry name" value="cAMP-binding domain-like"/>
    <property type="match status" value="1"/>
</dbReference>
<dbReference type="Pfam" id="PF00027">
    <property type="entry name" value="cNMP_binding"/>
    <property type="match status" value="1"/>
</dbReference>
<keyword evidence="3" id="KW-0804">Transcription</keyword>
<evidence type="ECO:0000256" key="2">
    <source>
        <dbReference type="ARBA" id="ARBA00023125"/>
    </source>
</evidence>
<evidence type="ECO:0000256" key="1">
    <source>
        <dbReference type="ARBA" id="ARBA00023015"/>
    </source>
</evidence>
<dbReference type="GO" id="GO:0003677">
    <property type="term" value="F:DNA binding"/>
    <property type="evidence" value="ECO:0007669"/>
    <property type="project" value="UniProtKB-KW"/>
</dbReference>
<dbReference type="InterPro" id="IPR012318">
    <property type="entry name" value="HTH_CRP"/>
</dbReference>
<accession>A0A418YKM1</accession>
<dbReference type="OrthoDB" id="6881322at2"/>
<dbReference type="InterPro" id="IPR000595">
    <property type="entry name" value="cNMP-bd_dom"/>
</dbReference>
<dbReference type="InterPro" id="IPR036388">
    <property type="entry name" value="WH-like_DNA-bd_sf"/>
</dbReference>
<dbReference type="InterPro" id="IPR018490">
    <property type="entry name" value="cNMP-bd_dom_sf"/>
</dbReference>
<organism evidence="5 6">
    <name type="scientific">Motilimonas pumila</name>
    <dbReference type="NCBI Taxonomy" id="2303987"/>
    <lineage>
        <taxon>Bacteria</taxon>
        <taxon>Pseudomonadati</taxon>
        <taxon>Pseudomonadota</taxon>
        <taxon>Gammaproteobacteria</taxon>
        <taxon>Alteromonadales</taxon>
        <taxon>Alteromonadales genera incertae sedis</taxon>
        <taxon>Motilimonas</taxon>
    </lineage>
</organism>
<feature type="domain" description="Cyclic nucleotide-binding" evidence="4">
    <location>
        <begin position="34"/>
        <end position="114"/>
    </location>
</feature>
<dbReference type="InterPro" id="IPR014710">
    <property type="entry name" value="RmlC-like_jellyroll"/>
</dbReference>
<gene>
    <name evidence="5" type="ORF">D1Z90_01890</name>
</gene>
<keyword evidence="2" id="KW-0238">DNA-binding</keyword>
<reference evidence="5 6" key="2">
    <citation type="submission" date="2019-01" db="EMBL/GenBank/DDBJ databases">
        <title>Motilimonas pumilus sp. nov., isolated from the gut of sea cucumber (Apostichopus japonicus).</title>
        <authorList>
            <person name="Wang F.-Q."/>
            <person name="Ren L.-H."/>
            <person name="Lin Y.-W."/>
            <person name="Sun G.-H."/>
            <person name="Du Z.-J."/>
            <person name="Zhao J.-X."/>
            <person name="Liu X.-J."/>
            <person name="Liu L.-J."/>
        </authorList>
    </citation>
    <scope>NUCLEOTIDE SEQUENCE [LARGE SCALE GENOMIC DNA]</scope>
    <source>
        <strain evidence="5 6">PLHSC7-2</strain>
    </source>
</reference>
<comment type="caution">
    <text evidence="5">The sequence shown here is derived from an EMBL/GenBank/DDBJ whole genome shotgun (WGS) entry which is preliminary data.</text>
</comment>
<dbReference type="Pfam" id="PF13545">
    <property type="entry name" value="HTH_Crp_2"/>
    <property type="match status" value="1"/>
</dbReference>
<keyword evidence="6" id="KW-1185">Reference proteome</keyword>
<dbReference type="InterPro" id="IPR050397">
    <property type="entry name" value="Env_Response_Regulators"/>
</dbReference>
<proteinExistence type="predicted"/>
<dbReference type="Gene3D" id="2.60.120.10">
    <property type="entry name" value="Jelly Rolls"/>
    <property type="match status" value="1"/>
</dbReference>
<evidence type="ECO:0000313" key="5">
    <source>
        <dbReference type="EMBL" id="RJG51506.1"/>
    </source>
</evidence>